<keyword evidence="6" id="KW-1185">Reference proteome</keyword>
<keyword evidence="2" id="KW-0238">DNA-binding</keyword>
<dbReference type="Gene3D" id="1.10.10.10">
    <property type="entry name" value="Winged helix-like DNA-binding domain superfamily/Winged helix DNA-binding domain"/>
    <property type="match status" value="1"/>
</dbReference>
<organism evidence="5 6">
    <name type="scientific">Micromonospora citrea</name>
    <dbReference type="NCBI Taxonomy" id="47855"/>
    <lineage>
        <taxon>Bacteria</taxon>
        <taxon>Bacillati</taxon>
        <taxon>Actinomycetota</taxon>
        <taxon>Actinomycetes</taxon>
        <taxon>Micromonosporales</taxon>
        <taxon>Micromonosporaceae</taxon>
        <taxon>Micromonospora</taxon>
    </lineage>
</organism>
<dbReference type="InterPro" id="IPR051011">
    <property type="entry name" value="Metal_resp_trans_reg"/>
</dbReference>
<dbReference type="InterPro" id="IPR036388">
    <property type="entry name" value="WH-like_DNA-bd_sf"/>
</dbReference>
<dbReference type="Pfam" id="PF01022">
    <property type="entry name" value="HTH_5"/>
    <property type="match status" value="1"/>
</dbReference>
<dbReference type="GO" id="GO:0003677">
    <property type="term" value="F:DNA binding"/>
    <property type="evidence" value="ECO:0007669"/>
    <property type="project" value="UniProtKB-KW"/>
</dbReference>
<evidence type="ECO:0000256" key="1">
    <source>
        <dbReference type="ARBA" id="ARBA00023015"/>
    </source>
</evidence>
<protein>
    <submittedName>
        <fullName evidence="5">Helix-turn-helix domain-containing protein</fullName>
    </submittedName>
</protein>
<dbReference type="OrthoDB" id="3542816at2"/>
<reference evidence="6" key="1">
    <citation type="submission" date="2016-06" db="EMBL/GenBank/DDBJ databases">
        <authorList>
            <person name="Varghese N."/>
            <person name="Submissions Spin"/>
        </authorList>
    </citation>
    <scope>NUCLEOTIDE SEQUENCE [LARGE SCALE GENOMIC DNA]</scope>
    <source>
        <strain evidence="6">DSM 43903</strain>
    </source>
</reference>
<dbReference type="Proteomes" id="UP000199001">
    <property type="component" value="Unassembled WGS sequence"/>
</dbReference>
<dbReference type="PANTHER" id="PTHR43132:SF6">
    <property type="entry name" value="HTH-TYPE TRANSCRIPTIONAL REPRESSOR CZRA"/>
    <property type="match status" value="1"/>
</dbReference>
<keyword evidence="1" id="KW-0805">Transcription regulation</keyword>
<sequence>MRRVGVLHVLEISAEGLKNVRFGWSMVAEATLSLWAVTGGDQTPWVRRWWSDVRGRLAPGRPCLLREIIGVGGCPPDFLLPVVAGGSTSLDEELHALVTTPTESIREKLTGAIAEARQAGCAGPALPLATRLLEARGAGAYMAALADELRTYWATALAPYWDGLRADLESEFDHRARILAADGVQAVIADMSRHLTWSGDTLLVDMPPRTRLTARAGLWCVGSAFMGDRILLADRPDDTVAIYFAAGAAAAASGRRPIRPMPRDLTEILGATRAALLATLDIAHTTADLARSHDLSTGTVSHHLGILHKAGLLHRRRDGKRVLYRRSPLGNALTRRSPLRAVFERGVGRAG</sequence>
<evidence type="ECO:0000313" key="5">
    <source>
        <dbReference type="EMBL" id="SCL44874.1"/>
    </source>
</evidence>
<evidence type="ECO:0000259" key="4">
    <source>
        <dbReference type="SMART" id="SM00418"/>
    </source>
</evidence>
<dbReference type="GO" id="GO:0003700">
    <property type="term" value="F:DNA-binding transcription factor activity"/>
    <property type="evidence" value="ECO:0007669"/>
    <property type="project" value="InterPro"/>
</dbReference>
<evidence type="ECO:0000256" key="3">
    <source>
        <dbReference type="ARBA" id="ARBA00023163"/>
    </source>
</evidence>
<proteinExistence type="predicted"/>
<dbReference type="SMART" id="SM00418">
    <property type="entry name" value="HTH_ARSR"/>
    <property type="match status" value="1"/>
</dbReference>
<evidence type="ECO:0000256" key="2">
    <source>
        <dbReference type="ARBA" id="ARBA00023125"/>
    </source>
</evidence>
<dbReference type="PANTHER" id="PTHR43132">
    <property type="entry name" value="ARSENICAL RESISTANCE OPERON REPRESSOR ARSR-RELATED"/>
    <property type="match status" value="1"/>
</dbReference>
<dbReference type="InterPro" id="IPR036390">
    <property type="entry name" value="WH_DNA-bd_sf"/>
</dbReference>
<dbReference type="STRING" id="47855.GA0070606_0493"/>
<dbReference type="PRINTS" id="PR00778">
    <property type="entry name" value="HTHARSR"/>
</dbReference>
<dbReference type="EMBL" id="FMHZ01000002">
    <property type="protein sequence ID" value="SCL44874.1"/>
    <property type="molecule type" value="Genomic_DNA"/>
</dbReference>
<accession>A0A1C6TST9</accession>
<dbReference type="AlphaFoldDB" id="A0A1C6TST9"/>
<gene>
    <name evidence="5" type="ORF">GA0070606_0493</name>
</gene>
<feature type="domain" description="HTH arsR-type" evidence="4">
    <location>
        <begin position="264"/>
        <end position="334"/>
    </location>
</feature>
<name>A0A1C6TST9_9ACTN</name>
<keyword evidence="3" id="KW-0804">Transcription</keyword>
<dbReference type="SUPFAM" id="SSF46785">
    <property type="entry name" value="Winged helix' DNA-binding domain"/>
    <property type="match status" value="1"/>
</dbReference>
<dbReference type="InterPro" id="IPR011991">
    <property type="entry name" value="ArsR-like_HTH"/>
</dbReference>
<dbReference type="InterPro" id="IPR001845">
    <property type="entry name" value="HTH_ArsR_DNA-bd_dom"/>
</dbReference>
<evidence type="ECO:0000313" key="6">
    <source>
        <dbReference type="Proteomes" id="UP000199001"/>
    </source>
</evidence>
<dbReference type="CDD" id="cd00090">
    <property type="entry name" value="HTH_ARSR"/>
    <property type="match status" value="1"/>
</dbReference>